<evidence type="ECO:0000313" key="2">
    <source>
        <dbReference type="Proteomes" id="UP000015104"/>
    </source>
</evidence>
<proteinExistence type="predicted"/>
<name>T1K8R6_TETUR</name>
<dbReference type="InterPro" id="IPR032675">
    <property type="entry name" value="LRR_dom_sf"/>
</dbReference>
<keyword evidence="2" id="KW-1185">Reference proteome</keyword>
<dbReference type="Gene3D" id="3.80.10.10">
    <property type="entry name" value="Ribonuclease Inhibitor"/>
    <property type="match status" value="1"/>
</dbReference>
<reference evidence="2" key="1">
    <citation type="submission" date="2011-08" db="EMBL/GenBank/DDBJ databases">
        <authorList>
            <person name="Rombauts S."/>
        </authorList>
    </citation>
    <scope>NUCLEOTIDE SEQUENCE</scope>
    <source>
        <strain evidence="2">London</strain>
    </source>
</reference>
<dbReference type="EnsemblMetazoa" id="tetur07g02300.1">
    <property type="protein sequence ID" value="tetur07g02300.1"/>
    <property type="gene ID" value="tetur07g02300"/>
</dbReference>
<organism evidence="1 2">
    <name type="scientific">Tetranychus urticae</name>
    <name type="common">Two-spotted spider mite</name>
    <dbReference type="NCBI Taxonomy" id="32264"/>
    <lineage>
        <taxon>Eukaryota</taxon>
        <taxon>Metazoa</taxon>
        <taxon>Ecdysozoa</taxon>
        <taxon>Arthropoda</taxon>
        <taxon>Chelicerata</taxon>
        <taxon>Arachnida</taxon>
        <taxon>Acari</taxon>
        <taxon>Acariformes</taxon>
        <taxon>Trombidiformes</taxon>
        <taxon>Prostigmata</taxon>
        <taxon>Eleutherengona</taxon>
        <taxon>Raphignathae</taxon>
        <taxon>Tetranychoidea</taxon>
        <taxon>Tetranychidae</taxon>
        <taxon>Tetranychus</taxon>
    </lineage>
</organism>
<accession>T1K8R6</accession>
<dbReference type="EMBL" id="CAEY01001880">
    <property type="status" value="NOT_ANNOTATED_CDS"/>
    <property type="molecule type" value="Genomic_DNA"/>
</dbReference>
<sequence>MSENCIFTYFVLNELLDDCLLAIFDKINNLDDLINCYKVCVKWCHLIAVRTKKVKYFMAEPAKTEFSTDYVYYEGRCRIDVTCLSLLFPNLIIVQFSKDFYFGVNFGDVVTFVRNLESLKAIITSSREEIEKYCDKFEMLSTKFIEPHFLQNCLSLKQLHIQNAYHFFKRKSRFFPNLERLHIDAIDSFPDRYYDGPVLTKLKILELALYSNSDSVIYVFQFMDSCPNLQSAHLRLNSHRFFVDETLKHKFLQDLVIDFIDHEISESQTSFVTVHWEHKDEHIEQLVRILPNLVLLDIFLCPGVTQKAADYVTDYCKRYGRSLKFYFDDNFNEIKSDWPQLSTKTEKMGRCFDFMEHCFLKDFYHLPYFLIPISATFHSYCYF</sequence>
<dbReference type="Proteomes" id="UP000015104">
    <property type="component" value="Unassembled WGS sequence"/>
</dbReference>
<dbReference type="HOGENOM" id="CLU_029073_1_0_1"/>
<dbReference type="SUPFAM" id="SSF52047">
    <property type="entry name" value="RNI-like"/>
    <property type="match status" value="1"/>
</dbReference>
<protein>
    <recommendedName>
        <fullName evidence="3">F-box domain-containing protein</fullName>
    </recommendedName>
</protein>
<dbReference type="AlphaFoldDB" id="T1K8R6"/>
<evidence type="ECO:0000313" key="1">
    <source>
        <dbReference type="EnsemblMetazoa" id="tetur07g02300.1"/>
    </source>
</evidence>
<evidence type="ECO:0008006" key="3">
    <source>
        <dbReference type="Google" id="ProtNLM"/>
    </source>
</evidence>
<reference evidence="1" key="2">
    <citation type="submission" date="2015-06" db="UniProtKB">
        <authorList>
            <consortium name="EnsemblMetazoa"/>
        </authorList>
    </citation>
    <scope>IDENTIFICATION</scope>
</reference>